<reference evidence="5" key="1">
    <citation type="submission" date="2023-03" db="EMBL/GenBank/DDBJ databases">
        <authorList>
            <person name="Pearce D."/>
        </authorList>
    </citation>
    <scope>NUCLEOTIDE SEQUENCE</scope>
    <source>
        <strain evidence="5">Mc</strain>
    </source>
</reference>
<dbReference type="InterPro" id="IPR000792">
    <property type="entry name" value="Tscrpt_reg_LuxR_C"/>
</dbReference>
<dbReference type="InterPro" id="IPR036388">
    <property type="entry name" value="WH-like_DNA-bd_sf"/>
</dbReference>
<gene>
    <name evidence="5" type="ORF">MCNOR_0027</name>
</gene>
<dbReference type="Gene3D" id="1.10.10.10">
    <property type="entry name" value="Winged helix-like DNA-binding domain superfamily/Winged helix DNA-binding domain"/>
    <property type="match status" value="1"/>
</dbReference>
<organism evidence="5 6">
    <name type="scientific">Methylococcus capsulatus</name>
    <dbReference type="NCBI Taxonomy" id="414"/>
    <lineage>
        <taxon>Bacteria</taxon>
        <taxon>Pseudomonadati</taxon>
        <taxon>Pseudomonadota</taxon>
        <taxon>Gammaproteobacteria</taxon>
        <taxon>Methylococcales</taxon>
        <taxon>Methylococcaceae</taxon>
        <taxon>Methylococcus</taxon>
    </lineage>
</organism>
<evidence type="ECO:0000256" key="1">
    <source>
        <dbReference type="ARBA" id="ARBA00023015"/>
    </source>
</evidence>
<sequence length="263" mass="29569">MAHDPAVHMASKQQQIHDLWDGLAEFGPTRVNEALDHAMASLCGIIGAQQACWFGAVRLDCRDDPIDGWRVCAIRYLHPHPERDAAYAEHRRRLERGDIDPSIVANLRHAGRFRVSIQHEIVPPGWYDGEFYRSLFKPFGIRDVCYMATPVNSGLESWFGFERVSPEAPLFGEAERALLERAGRALKWFHRQLALHHGLMIASQPLTPAERRLLSALLGGASEAEIAERLGLTPNTVHTYATRIYRKFGVKGRTGLVALWLGC</sequence>
<accession>A0AA35V0U5</accession>
<keyword evidence="1" id="KW-0805">Transcription regulation</keyword>
<evidence type="ECO:0000256" key="3">
    <source>
        <dbReference type="ARBA" id="ARBA00023163"/>
    </source>
</evidence>
<dbReference type="CDD" id="cd06170">
    <property type="entry name" value="LuxR_C_like"/>
    <property type="match status" value="1"/>
</dbReference>
<dbReference type="PRINTS" id="PR00038">
    <property type="entry name" value="HTHLUXR"/>
</dbReference>
<name>A0AA35V0U5_METCP</name>
<evidence type="ECO:0000313" key="6">
    <source>
        <dbReference type="Proteomes" id="UP001158598"/>
    </source>
</evidence>
<dbReference type="PROSITE" id="PS50043">
    <property type="entry name" value="HTH_LUXR_2"/>
    <property type="match status" value="1"/>
</dbReference>
<dbReference type="Pfam" id="PF00196">
    <property type="entry name" value="GerE"/>
    <property type="match status" value="1"/>
</dbReference>
<proteinExistence type="predicted"/>
<evidence type="ECO:0000313" key="5">
    <source>
        <dbReference type="EMBL" id="CAI8717478.1"/>
    </source>
</evidence>
<dbReference type="GO" id="GO:0006355">
    <property type="term" value="P:regulation of DNA-templated transcription"/>
    <property type="evidence" value="ECO:0007669"/>
    <property type="project" value="InterPro"/>
</dbReference>
<dbReference type="Proteomes" id="UP001158598">
    <property type="component" value="Chromosome"/>
</dbReference>
<dbReference type="AlphaFoldDB" id="A0AA35V0U5"/>
<keyword evidence="3" id="KW-0804">Transcription</keyword>
<dbReference type="SMART" id="SM00421">
    <property type="entry name" value="HTH_LUXR"/>
    <property type="match status" value="1"/>
</dbReference>
<feature type="domain" description="HTH luxR-type" evidence="4">
    <location>
        <begin position="199"/>
        <end position="263"/>
    </location>
</feature>
<keyword evidence="2" id="KW-0238">DNA-binding</keyword>
<dbReference type="GO" id="GO:0003677">
    <property type="term" value="F:DNA binding"/>
    <property type="evidence" value="ECO:0007669"/>
    <property type="project" value="UniProtKB-KW"/>
</dbReference>
<dbReference type="PANTHER" id="PTHR44688">
    <property type="entry name" value="DNA-BINDING TRANSCRIPTIONAL ACTIVATOR DEVR_DOSR"/>
    <property type="match status" value="1"/>
</dbReference>
<dbReference type="InterPro" id="IPR016032">
    <property type="entry name" value="Sig_transdc_resp-reg_C-effctor"/>
</dbReference>
<dbReference type="SUPFAM" id="SSF46894">
    <property type="entry name" value="C-terminal effector domain of the bipartite response regulators"/>
    <property type="match status" value="1"/>
</dbReference>
<evidence type="ECO:0000259" key="4">
    <source>
        <dbReference type="PROSITE" id="PS50043"/>
    </source>
</evidence>
<protein>
    <submittedName>
        <fullName evidence="5">Transcriptional regulator, LuxR family</fullName>
    </submittedName>
</protein>
<evidence type="ECO:0000256" key="2">
    <source>
        <dbReference type="ARBA" id="ARBA00023125"/>
    </source>
</evidence>
<dbReference type="EMBL" id="OX458332">
    <property type="protein sequence ID" value="CAI8717478.1"/>
    <property type="molecule type" value="Genomic_DNA"/>
</dbReference>
<dbReference type="PANTHER" id="PTHR44688:SF16">
    <property type="entry name" value="DNA-BINDING TRANSCRIPTIONAL ACTIVATOR DEVR_DOSR"/>
    <property type="match status" value="1"/>
</dbReference>